<reference evidence="1 2" key="1">
    <citation type="submission" date="2015-09" db="EMBL/GenBank/DDBJ databases">
        <title>Atta colombica WGS genome.</title>
        <authorList>
            <person name="Nygaard S."/>
            <person name="Hu H."/>
            <person name="Boomsma J."/>
            <person name="Zhang G."/>
        </authorList>
    </citation>
    <scope>NUCLEOTIDE SEQUENCE [LARGE SCALE GENOMIC DNA]</scope>
    <source>
        <strain evidence="1">Treedump-2</strain>
        <tissue evidence="1">Whole body</tissue>
    </source>
</reference>
<evidence type="ECO:0000313" key="2">
    <source>
        <dbReference type="Proteomes" id="UP000078540"/>
    </source>
</evidence>
<accession>A0A195BLY9</accession>
<name>A0A195BLY9_9HYME</name>
<protein>
    <recommendedName>
        <fullName evidence="3">Peptidase aspartic putative domain-containing protein</fullName>
    </recommendedName>
</protein>
<evidence type="ECO:0000313" key="1">
    <source>
        <dbReference type="EMBL" id="KYM85827.1"/>
    </source>
</evidence>
<gene>
    <name evidence="1" type="ORF">ALC53_04412</name>
</gene>
<evidence type="ECO:0008006" key="3">
    <source>
        <dbReference type="Google" id="ProtNLM"/>
    </source>
</evidence>
<dbReference type="STRING" id="520822.A0A195BLY9"/>
<dbReference type="AlphaFoldDB" id="A0A195BLY9"/>
<sequence length="444" mass="50146">MKYLLYQVNTAYNWKHVAGLELADSNPMSSKPIDIIIGANLFGMLILNGVRKSSEHEPTAQNTTLGWILSGLIASFPIIESIFALAHHGIVLEILDRDLHCFWEIEEVPTDYQRIVWQPTSGESITDYRLLIVTYSIAAVPYLALRVLEQLVDDEDAKFPLAVPVLCSSSNADGMMKFLANFLIARSITINDFDRIVQSLFPGVSWSHVPTHIDPAKCVSFAPDLFQTHDLWCLGPPWLHYPPESWPNSCPSVLSSRITLRIFSMPCTLRSIGISHCIILRGQNCYELRFLNRLRCSKNPQANTTTLLPEEIQKLTKVLAKHYWLKTMQATMFPNEIAAVTYKRLVPKNSSLYALNPYMDENGLVRIQGRLRRVLPARSLTSGCLNSRPIAPVFDNLDEFTTAPKVATIKTGRSEYKRLIVKLCFLSVTINTEESRDFMAGSFH</sequence>
<proteinExistence type="predicted"/>
<dbReference type="Proteomes" id="UP000078540">
    <property type="component" value="Unassembled WGS sequence"/>
</dbReference>
<dbReference type="EMBL" id="KQ976449">
    <property type="protein sequence ID" value="KYM85827.1"/>
    <property type="molecule type" value="Genomic_DNA"/>
</dbReference>
<keyword evidence="2" id="KW-1185">Reference proteome</keyword>
<organism evidence="1 2">
    <name type="scientific">Atta colombica</name>
    <dbReference type="NCBI Taxonomy" id="520822"/>
    <lineage>
        <taxon>Eukaryota</taxon>
        <taxon>Metazoa</taxon>
        <taxon>Ecdysozoa</taxon>
        <taxon>Arthropoda</taxon>
        <taxon>Hexapoda</taxon>
        <taxon>Insecta</taxon>
        <taxon>Pterygota</taxon>
        <taxon>Neoptera</taxon>
        <taxon>Endopterygota</taxon>
        <taxon>Hymenoptera</taxon>
        <taxon>Apocrita</taxon>
        <taxon>Aculeata</taxon>
        <taxon>Formicoidea</taxon>
        <taxon>Formicidae</taxon>
        <taxon>Myrmicinae</taxon>
        <taxon>Atta</taxon>
    </lineage>
</organism>